<gene>
    <name evidence="3" type="ORF">CLF_111635</name>
</gene>
<sequence length="764" mass="85925">MFYVHLSSFAQSFRDCARHFPQHKDDRNSTFVRSYRPAQTGLPQGEKTPANEKQPTKPPIEGADKYASEVPSEPSTQTRRAAIKPANLPGYTTLDSSPSEAAETVLKCLSTNCLSLFNKLCDIKQSVCLEQPSIIALTETWLTPDVSDAEISIDGYSIFRADSKRGRAGGVALYLHAALPIPIVLSDTTPAPFCDALWLQVPLRGSDSLLLGVVYRSPSSPPEDDHFLIRTLGQLSSSYHFTNLLLVGDFNAPKAPWTELQCVGSSGPFAAALTEVVQQSARTQHVVAPTRYRAGQQPSLLDLVITNERHFVDQVTINAPLGHSDHCVLTFDFICYWARNPEPQTWIRNFCRADFSGMRIFLNQVKLGPASVEDLYRTIVQKVHEADAISVPIKPACSWMSRKLPKRIRRLLEKRSQLFLKKLTTGDTEDELAFRKMRNRCKSEIRQWNIRKQATILDLARTGLKSVDYETRLVVLDLFPLEYRRLRGDLILTYALFKQGLANRFFTVDPANTRRGHDFQILYGAHVTQPLAYANQVIYPGRKKDVTLIQRAATKMVAGLKSMDYETRLAVLDFFPMEYRRLRGDLILTYALFKQGLANRFFTVDPANTRRGHGPVPCFLYVCCYNGFLIYNGAALCEVPAGLLSVETSFPLLDPSIAPWFSKRSSHGAREDSGQWSCMNLPLKLVLDQIDQRTAQLCTVEFSNLRLRCRVPGPLEVAIKCQHTVASMSYWRLTYHLINKVPFGANSQIQLGWYLACAAPGWGD</sequence>
<reference evidence="3" key="1">
    <citation type="journal article" date="2011" name="Genome Biol.">
        <title>The draft genome of the carcinogenic human liver fluke Clonorchis sinensis.</title>
        <authorList>
            <person name="Wang X."/>
            <person name="Chen W."/>
            <person name="Huang Y."/>
            <person name="Sun J."/>
            <person name="Men J."/>
            <person name="Liu H."/>
            <person name="Luo F."/>
            <person name="Guo L."/>
            <person name="Lv X."/>
            <person name="Deng C."/>
            <person name="Zhou C."/>
            <person name="Fan Y."/>
            <person name="Li X."/>
            <person name="Huang L."/>
            <person name="Hu Y."/>
            <person name="Liang C."/>
            <person name="Hu X."/>
            <person name="Xu J."/>
            <person name="Yu X."/>
        </authorList>
    </citation>
    <scope>NUCLEOTIDE SEQUENCE [LARGE SCALE GENOMIC DNA]</scope>
    <source>
        <strain evidence="3">Henan</strain>
    </source>
</reference>
<dbReference type="Proteomes" id="UP000008909">
    <property type="component" value="Unassembled WGS sequence"/>
</dbReference>
<dbReference type="SUPFAM" id="SSF56219">
    <property type="entry name" value="DNase I-like"/>
    <property type="match status" value="1"/>
</dbReference>
<dbReference type="EMBL" id="DF143650">
    <property type="protein sequence ID" value="GAA53925.1"/>
    <property type="molecule type" value="Genomic_DNA"/>
</dbReference>
<dbReference type="AlphaFoldDB" id="G7YLU4"/>
<dbReference type="InterPro" id="IPR005135">
    <property type="entry name" value="Endo/exonuclease/phosphatase"/>
</dbReference>
<proteinExistence type="predicted"/>
<dbReference type="Gene3D" id="3.60.10.10">
    <property type="entry name" value="Endonuclease/exonuclease/phosphatase"/>
    <property type="match status" value="1"/>
</dbReference>
<dbReference type="GO" id="GO:0061343">
    <property type="term" value="P:cell adhesion involved in heart morphogenesis"/>
    <property type="evidence" value="ECO:0007669"/>
    <property type="project" value="TreeGrafter"/>
</dbReference>
<feature type="domain" description="Endonuclease/exonuclease/phosphatase" evidence="2">
    <location>
        <begin position="213"/>
        <end position="328"/>
    </location>
</feature>
<evidence type="ECO:0000313" key="3">
    <source>
        <dbReference type="EMBL" id="GAA53925.1"/>
    </source>
</evidence>
<feature type="region of interest" description="Disordered" evidence="1">
    <location>
        <begin position="38"/>
        <end position="89"/>
    </location>
</feature>
<name>G7YLU4_CLOSI</name>
<dbReference type="Pfam" id="PF14529">
    <property type="entry name" value="Exo_endo_phos_2"/>
    <property type="match status" value="1"/>
</dbReference>
<dbReference type="InterPro" id="IPR036691">
    <property type="entry name" value="Endo/exonu/phosph_ase_sf"/>
</dbReference>
<dbReference type="GO" id="GO:0007508">
    <property type="term" value="P:larval heart development"/>
    <property type="evidence" value="ECO:0007669"/>
    <property type="project" value="TreeGrafter"/>
</dbReference>
<evidence type="ECO:0000259" key="2">
    <source>
        <dbReference type="Pfam" id="PF14529"/>
    </source>
</evidence>
<evidence type="ECO:0000256" key="1">
    <source>
        <dbReference type="SAM" id="MobiDB-lite"/>
    </source>
</evidence>
<dbReference type="GO" id="GO:0003824">
    <property type="term" value="F:catalytic activity"/>
    <property type="evidence" value="ECO:0007669"/>
    <property type="project" value="InterPro"/>
</dbReference>
<dbReference type="GO" id="GO:0031012">
    <property type="term" value="C:extracellular matrix"/>
    <property type="evidence" value="ECO:0007669"/>
    <property type="project" value="TreeGrafter"/>
</dbReference>
<dbReference type="PANTHER" id="PTHR33395:SF22">
    <property type="entry name" value="REVERSE TRANSCRIPTASE DOMAIN-CONTAINING PROTEIN"/>
    <property type="match status" value="1"/>
</dbReference>
<keyword evidence="4" id="KW-1185">Reference proteome</keyword>
<accession>G7YLU4</accession>
<dbReference type="PANTHER" id="PTHR33395">
    <property type="entry name" value="TRANSCRIPTASE, PUTATIVE-RELATED-RELATED"/>
    <property type="match status" value="1"/>
</dbReference>
<organism evidence="3 4">
    <name type="scientific">Clonorchis sinensis</name>
    <name type="common">Chinese liver fluke</name>
    <dbReference type="NCBI Taxonomy" id="79923"/>
    <lineage>
        <taxon>Eukaryota</taxon>
        <taxon>Metazoa</taxon>
        <taxon>Spiralia</taxon>
        <taxon>Lophotrochozoa</taxon>
        <taxon>Platyhelminthes</taxon>
        <taxon>Trematoda</taxon>
        <taxon>Digenea</taxon>
        <taxon>Opisthorchiida</taxon>
        <taxon>Opisthorchiata</taxon>
        <taxon>Opisthorchiidae</taxon>
        <taxon>Clonorchis</taxon>
    </lineage>
</organism>
<reference key="2">
    <citation type="submission" date="2011-10" db="EMBL/GenBank/DDBJ databases">
        <title>The genome and transcriptome sequence of Clonorchis sinensis provide insights into the carcinogenic liver fluke.</title>
        <authorList>
            <person name="Wang X."/>
            <person name="Huang Y."/>
            <person name="Chen W."/>
            <person name="Liu H."/>
            <person name="Guo L."/>
            <person name="Chen Y."/>
            <person name="Luo F."/>
            <person name="Zhou W."/>
            <person name="Sun J."/>
            <person name="Mao Q."/>
            <person name="Liang P."/>
            <person name="Zhou C."/>
            <person name="Tian Y."/>
            <person name="Men J."/>
            <person name="Lv X."/>
            <person name="Huang L."/>
            <person name="Zhou J."/>
            <person name="Hu Y."/>
            <person name="Li R."/>
            <person name="Zhang F."/>
            <person name="Lei H."/>
            <person name="Li X."/>
            <person name="Hu X."/>
            <person name="Liang C."/>
            <person name="Xu J."/>
            <person name="Wu Z."/>
            <person name="Yu X."/>
        </authorList>
    </citation>
    <scope>NUCLEOTIDE SEQUENCE</scope>
    <source>
        <strain>Henan</strain>
    </source>
</reference>
<protein>
    <recommendedName>
        <fullName evidence="2">Endonuclease/exonuclease/phosphatase domain-containing protein</fullName>
    </recommendedName>
</protein>
<evidence type="ECO:0000313" key="4">
    <source>
        <dbReference type="Proteomes" id="UP000008909"/>
    </source>
</evidence>